<sequence length="927" mass="98403">MAFPETPLDLRAELQLGGGERVDITSRVYTRDPIRIISGMSAEGTQVDPSTCVLTLNNGDGALSPRNPLGPWFGRLGRNTRLQISVPSTDAYLDLDGDLASMAATPDHASLDITGDLDLRVELATDWNEQGRNQVLVSKWDAGGQRSYALRLLDRMLSLGWTTDGTTVLAATAALPPLPERAAVRVTLDVDNGASGRVARFYTAPSLDGPWTVFAEFTQAGATSIFAGTAPLRIGGVDSTTVPPRVPVRGRVYRVQVRAGIDGAVVADVDARGLAPGVTGWTDGAGRPWTLSGTASVRQRDFLFTGEISSLPSRWSPSGQDVWVPMEAAGILRRLGQGRKPIDSTLRRRIPTDPNLIAYWPMEDGPASTTAASPLPGVAPMAVTGLEFAAVDSLGGSGPLPQVRAPASIRAAVPRSPEYGWHVELVYFLPVMPAAQTEIIRVDVVNSPSIRQVIVYASTAGVRIEARNEDAEVIAGFTYTEPQALADFAGVWNRLAIYSGPGSAGFRLFARWRNIIQDTFWIISAIVPSSTLQGAVTGVSGAWGTAVADMTVGHLAVFDQGASEDSITSPPGSTIFAGADDGFAGESALNRLNRLTAEEPTVPIAWYDGDTSRLSEQMGSQRPAVLTALVADCAEVDGGILSERPDRIGLWYRDRASMENQTPTLVLDYAAGHVAPPLEPVEDDQRIRNDVTVERIGGSSARVVIEEGPLGAQPPEQGGVGIYDESISLNLAADDRPQQHASWRAHLGTWDAPRFPSVRVLLHQQPQLIPDVLRLRIGDKIRIVGLPLYAGAAGEPVDLLVQQITHIPLPRTWEVTLVCTPAGPWTVGVEGTARADTAGSQLAVGVSATATALSVTTTTGPRWMTSAARAGDFPFDIRAGGEVMTVTGITGTSSTQTFTVTRAVNGISKTHTAGTDVRLAHPAIVAL</sequence>
<gene>
    <name evidence="1" type="ORF">FF041_27900</name>
</gene>
<name>A0A646KNF3_STRJU</name>
<organism evidence="1 2">
    <name type="scientific">Streptomyces jumonjinensis</name>
    <dbReference type="NCBI Taxonomy" id="1945"/>
    <lineage>
        <taxon>Bacteria</taxon>
        <taxon>Bacillati</taxon>
        <taxon>Actinomycetota</taxon>
        <taxon>Actinomycetes</taxon>
        <taxon>Kitasatosporales</taxon>
        <taxon>Streptomycetaceae</taxon>
        <taxon>Streptomyces</taxon>
    </lineage>
</organism>
<reference evidence="1 2" key="1">
    <citation type="submission" date="2019-05" db="EMBL/GenBank/DDBJ databases">
        <title>Comparative genomics and metabolomics analyses of clavulanic acid producing Streptomyces species provides insight into specialized metabolism and evolution of beta-lactam biosynthetic gene clusters.</title>
        <authorList>
            <person name="Moore M.A."/>
            <person name="Cruz-Morales P."/>
            <person name="Barona Gomez F."/>
            <person name="Kapil T."/>
        </authorList>
    </citation>
    <scope>NUCLEOTIDE SEQUENCE [LARGE SCALE GENOMIC DNA]</scope>
    <source>
        <strain evidence="1 2">NRRL 5741</strain>
    </source>
</reference>
<evidence type="ECO:0000313" key="2">
    <source>
        <dbReference type="Proteomes" id="UP000419138"/>
    </source>
</evidence>
<comment type="caution">
    <text evidence="1">The sequence shown here is derived from an EMBL/GenBank/DDBJ whole genome shotgun (WGS) entry which is preliminary data.</text>
</comment>
<dbReference type="Proteomes" id="UP000419138">
    <property type="component" value="Unassembled WGS sequence"/>
</dbReference>
<keyword evidence="2" id="KW-1185">Reference proteome</keyword>
<protein>
    <submittedName>
        <fullName evidence="1">Uncharacterized protein</fullName>
    </submittedName>
</protein>
<dbReference type="AlphaFoldDB" id="A0A646KNF3"/>
<dbReference type="OrthoDB" id="3304698at2"/>
<dbReference type="RefSeq" id="WP_153525367.1">
    <property type="nucleotide sequence ID" value="NZ_JBEPDZ010000025.1"/>
</dbReference>
<dbReference type="EMBL" id="VCLA01000180">
    <property type="protein sequence ID" value="MQT03854.1"/>
    <property type="molecule type" value="Genomic_DNA"/>
</dbReference>
<proteinExistence type="predicted"/>
<evidence type="ECO:0000313" key="1">
    <source>
        <dbReference type="EMBL" id="MQT03854.1"/>
    </source>
</evidence>
<accession>A0A646KNF3</accession>